<name>A0A8X6M118_TRICU</name>
<dbReference type="Proteomes" id="UP000887116">
    <property type="component" value="Unassembled WGS sequence"/>
</dbReference>
<sequence length="136" mass="15986">MSDTFSTLLSQDLPEMEDLSIRDSEQKTERFPARKKKLKTARESKITTCITGIKTLKVLSLWLNHFLVWERGMKMMMSCSLSLRHSYCSRCKKHQIGSDRRSYLMFEQERGLPRLTVCLDLQYKSSEILNFGVIWL</sequence>
<dbReference type="EMBL" id="BMAO01028896">
    <property type="protein sequence ID" value="GFR28027.1"/>
    <property type="molecule type" value="Genomic_DNA"/>
</dbReference>
<protein>
    <submittedName>
        <fullName evidence="1">Uncharacterized protein</fullName>
    </submittedName>
</protein>
<organism evidence="1 2">
    <name type="scientific">Trichonephila clavata</name>
    <name type="common">Joro spider</name>
    <name type="synonym">Nephila clavata</name>
    <dbReference type="NCBI Taxonomy" id="2740835"/>
    <lineage>
        <taxon>Eukaryota</taxon>
        <taxon>Metazoa</taxon>
        <taxon>Ecdysozoa</taxon>
        <taxon>Arthropoda</taxon>
        <taxon>Chelicerata</taxon>
        <taxon>Arachnida</taxon>
        <taxon>Araneae</taxon>
        <taxon>Araneomorphae</taxon>
        <taxon>Entelegynae</taxon>
        <taxon>Araneoidea</taxon>
        <taxon>Nephilidae</taxon>
        <taxon>Trichonephila</taxon>
    </lineage>
</organism>
<keyword evidence="2" id="KW-1185">Reference proteome</keyword>
<comment type="caution">
    <text evidence="1">The sequence shown here is derived from an EMBL/GenBank/DDBJ whole genome shotgun (WGS) entry which is preliminary data.</text>
</comment>
<reference evidence="1" key="1">
    <citation type="submission" date="2020-07" db="EMBL/GenBank/DDBJ databases">
        <title>Multicomponent nature underlies the extraordinary mechanical properties of spider dragline silk.</title>
        <authorList>
            <person name="Kono N."/>
            <person name="Nakamura H."/>
            <person name="Mori M."/>
            <person name="Yoshida Y."/>
            <person name="Ohtoshi R."/>
            <person name="Malay A.D."/>
            <person name="Moran D.A.P."/>
            <person name="Tomita M."/>
            <person name="Numata K."/>
            <person name="Arakawa K."/>
        </authorList>
    </citation>
    <scope>NUCLEOTIDE SEQUENCE</scope>
</reference>
<gene>
    <name evidence="1" type="ORF">TNCT_524921</name>
</gene>
<accession>A0A8X6M118</accession>
<evidence type="ECO:0000313" key="1">
    <source>
        <dbReference type="EMBL" id="GFR28027.1"/>
    </source>
</evidence>
<evidence type="ECO:0000313" key="2">
    <source>
        <dbReference type="Proteomes" id="UP000887116"/>
    </source>
</evidence>
<proteinExistence type="predicted"/>
<dbReference type="AlphaFoldDB" id="A0A8X6M118"/>